<dbReference type="AlphaFoldDB" id="A0A0G0MPS0"/>
<dbReference type="STRING" id="1619100.UT34_C0001G0099"/>
<sequence>MPDSKYIVPRKGLLHFLVNGLDPKYTMEAKDLVIGDEVRLLSDGRNLVQGYLQDPVSINILGTHSVWLAGTVTNAKGEIRLIALNTTKATLVEPERLTWPDATGFIEKVRERVIPQYFSTINWKEMF</sequence>
<evidence type="ECO:0000313" key="1">
    <source>
        <dbReference type="EMBL" id="KKR06059.1"/>
    </source>
</evidence>
<name>A0A0G0MPS0_9BACT</name>
<accession>A0A0G0MPS0</accession>
<comment type="caution">
    <text evidence="1">The sequence shown here is derived from an EMBL/GenBank/DDBJ whole genome shotgun (WGS) entry which is preliminary data.</text>
</comment>
<organism evidence="1 2">
    <name type="scientific">candidate division WS6 bacterium GW2011_GWF2_39_15</name>
    <dbReference type="NCBI Taxonomy" id="1619100"/>
    <lineage>
        <taxon>Bacteria</taxon>
        <taxon>Candidatus Dojkabacteria</taxon>
    </lineage>
</organism>
<protein>
    <submittedName>
        <fullName evidence="1">Uncharacterized protein</fullName>
    </submittedName>
</protein>
<evidence type="ECO:0000313" key="2">
    <source>
        <dbReference type="Proteomes" id="UP000034799"/>
    </source>
</evidence>
<gene>
    <name evidence="1" type="ORF">UT34_C0001G0099</name>
</gene>
<dbReference type="Proteomes" id="UP000034799">
    <property type="component" value="Unassembled WGS sequence"/>
</dbReference>
<proteinExistence type="predicted"/>
<dbReference type="EMBL" id="LBWK01000001">
    <property type="protein sequence ID" value="KKR06059.1"/>
    <property type="molecule type" value="Genomic_DNA"/>
</dbReference>
<reference evidence="1 2" key="1">
    <citation type="journal article" date="2015" name="Nature">
        <title>rRNA introns, odd ribosomes, and small enigmatic genomes across a large radiation of phyla.</title>
        <authorList>
            <person name="Brown C.T."/>
            <person name="Hug L.A."/>
            <person name="Thomas B.C."/>
            <person name="Sharon I."/>
            <person name="Castelle C.J."/>
            <person name="Singh A."/>
            <person name="Wilkins M.J."/>
            <person name="Williams K.H."/>
            <person name="Banfield J.F."/>
        </authorList>
    </citation>
    <scope>NUCLEOTIDE SEQUENCE [LARGE SCALE GENOMIC DNA]</scope>
</reference>